<reference evidence="2 3" key="1">
    <citation type="submission" date="2019-04" db="EMBL/GenBank/DDBJ databases">
        <title>Streptomyces lasaliensis sp. nov., an Actinomycete isolated from soil which produces the polyether antibiotic lasalocid.</title>
        <authorList>
            <person name="Erwin G."/>
            <person name="Haber C."/>
        </authorList>
    </citation>
    <scope>NUCLEOTIDE SEQUENCE [LARGE SCALE GENOMIC DNA]</scope>
    <source>
        <strain evidence="2 3">X-537</strain>
    </source>
</reference>
<evidence type="ECO:0000313" key="3">
    <source>
        <dbReference type="Proteomes" id="UP000305929"/>
    </source>
</evidence>
<protein>
    <submittedName>
        <fullName evidence="2">HNH endonuclease</fullName>
    </submittedName>
</protein>
<gene>
    <name evidence="2" type="ORF">E4U91_27305</name>
</gene>
<dbReference type="GO" id="GO:0004519">
    <property type="term" value="F:endonuclease activity"/>
    <property type="evidence" value="ECO:0007669"/>
    <property type="project" value="UniProtKB-KW"/>
</dbReference>
<dbReference type="Proteomes" id="UP000305929">
    <property type="component" value="Unassembled WGS sequence"/>
</dbReference>
<dbReference type="RefSeq" id="WP_137309282.1">
    <property type="nucleotide sequence ID" value="NZ_SZNQ01000001.1"/>
</dbReference>
<name>A0A4U5WML6_STRLS</name>
<proteinExistence type="predicted"/>
<keyword evidence="3" id="KW-1185">Reference proteome</keyword>
<dbReference type="Gene3D" id="1.10.30.50">
    <property type="match status" value="1"/>
</dbReference>
<keyword evidence="2" id="KW-0378">Hydrolase</keyword>
<keyword evidence="2" id="KW-0255">Endonuclease</keyword>
<feature type="region of interest" description="Disordered" evidence="1">
    <location>
        <begin position="73"/>
        <end position="96"/>
    </location>
</feature>
<dbReference type="OrthoDB" id="2084290at2"/>
<comment type="caution">
    <text evidence="2">The sequence shown here is derived from an EMBL/GenBank/DDBJ whole genome shotgun (WGS) entry which is preliminary data.</text>
</comment>
<evidence type="ECO:0000313" key="2">
    <source>
        <dbReference type="EMBL" id="TKT03434.1"/>
    </source>
</evidence>
<sequence length="96" mass="10747">MKDPRRNLRSYRNKVAREKNKASKMKEPTLCHLCGKAIDLTLPYFDAMAFTLDHLESLKSGGHILGPTLPAHRSCNSKKGDGLKADPLEGATRKWL</sequence>
<keyword evidence="2" id="KW-0540">Nuclease</keyword>
<dbReference type="EMBL" id="SZNQ01000001">
    <property type="protein sequence ID" value="TKT03434.1"/>
    <property type="molecule type" value="Genomic_DNA"/>
</dbReference>
<dbReference type="AlphaFoldDB" id="A0A4U5WML6"/>
<feature type="region of interest" description="Disordered" evidence="1">
    <location>
        <begin position="1"/>
        <end position="23"/>
    </location>
</feature>
<evidence type="ECO:0000256" key="1">
    <source>
        <dbReference type="SAM" id="MobiDB-lite"/>
    </source>
</evidence>
<feature type="compositionally biased region" description="Basic and acidic residues" evidence="1">
    <location>
        <begin position="78"/>
        <end position="87"/>
    </location>
</feature>
<organism evidence="2 3">
    <name type="scientific">Streptomyces lasalocidi</name>
    <name type="common">Streptomyces lasaliensis</name>
    <dbReference type="NCBI Taxonomy" id="324833"/>
    <lineage>
        <taxon>Bacteria</taxon>
        <taxon>Bacillati</taxon>
        <taxon>Actinomycetota</taxon>
        <taxon>Actinomycetes</taxon>
        <taxon>Kitasatosporales</taxon>
        <taxon>Streptomycetaceae</taxon>
        <taxon>Streptomyces</taxon>
    </lineage>
</organism>
<accession>A0A4U5WML6</accession>